<dbReference type="RefSeq" id="WP_354614744.1">
    <property type="nucleotide sequence ID" value="NZ_JBEXAE010000003.1"/>
</dbReference>
<accession>A0ABV2ST65</accession>
<keyword evidence="10 12" id="KW-0560">Oxidoreductase</keyword>
<protein>
    <recommendedName>
        <fullName evidence="12">Riboflavin biosynthesis protein RibD</fullName>
    </recommendedName>
    <domain>
        <recommendedName>
            <fullName evidence="12">Diaminohydroxyphosphoribosylaminopyrimidine deaminase</fullName>
            <shortName evidence="12">DRAP deaminase</shortName>
            <ecNumber evidence="12">3.5.4.26</ecNumber>
        </recommendedName>
        <alternativeName>
            <fullName evidence="12">Riboflavin-specific deaminase</fullName>
        </alternativeName>
    </domain>
    <domain>
        <recommendedName>
            <fullName evidence="12">5-amino-6-(5-phosphoribosylamino)uracil reductase</fullName>
            <ecNumber evidence="12">1.1.1.193</ecNumber>
        </recommendedName>
        <alternativeName>
            <fullName evidence="12">HTP reductase</fullName>
        </alternativeName>
    </domain>
</protein>
<dbReference type="InterPro" id="IPR024072">
    <property type="entry name" value="DHFR-like_dom_sf"/>
</dbReference>
<evidence type="ECO:0000256" key="3">
    <source>
        <dbReference type="ARBA" id="ARBA00004910"/>
    </source>
</evidence>
<keyword evidence="7 12" id="KW-0479">Metal-binding</keyword>
<reference evidence="14 15" key="1">
    <citation type="submission" date="2024-07" db="EMBL/GenBank/DDBJ databases">
        <title>The genome sequence of type strain Sediminicola arcticus GDMCC 1.2805.</title>
        <authorList>
            <person name="Liu Y."/>
        </authorList>
    </citation>
    <scope>NUCLEOTIDE SEQUENCE [LARGE SCALE GENOMIC DNA]</scope>
    <source>
        <strain evidence="14 15">GDMCC 1.2805</strain>
    </source>
</reference>
<dbReference type="InterPro" id="IPR016192">
    <property type="entry name" value="APOBEC/CMP_deaminase_Zn-bd"/>
</dbReference>
<evidence type="ECO:0000256" key="11">
    <source>
        <dbReference type="ARBA" id="ARBA00023268"/>
    </source>
</evidence>
<keyword evidence="12 14" id="KW-0378">Hydrolase</keyword>
<comment type="caution">
    <text evidence="14">The sequence shown here is derived from an EMBL/GenBank/DDBJ whole genome shotgun (WGS) entry which is preliminary data.</text>
</comment>
<comment type="pathway">
    <text evidence="2 12">Cofactor biosynthesis; riboflavin biosynthesis; 5-amino-6-(D-ribitylamino)uracil from GTP: step 2/4.</text>
</comment>
<comment type="cofactor">
    <cofactor evidence="12">
        <name>Zn(2+)</name>
        <dbReference type="ChEBI" id="CHEBI:29105"/>
    </cofactor>
    <text evidence="12">Binds 1 zinc ion.</text>
</comment>
<evidence type="ECO:0000256" key="5">
    <source>
        <dbReference type="ARBA" id="ARBA00007417"/>
    </source>
</evidence>
<dbReference type="PROSITE" id="PS51747">
    <property type="entry name" value="CYT_DCMP_DEAMINASES_2"/>
    <property type="match status" value="1"/>
</dbReference>
<dbReference type="EC" id="3.5.4.26" evidence="12"/>
<evidence type="ECO:0000256" key="9">
    <source>
        <dbReference type="ARBA" id="ARBA00022857"/>
    </source>
</evidence>
<dbReference type="CDD" id="cd01284">
    <property type="entry name" value="Riboflavin_deaminase-reductase"/>
    <property type="match status" value="1"/>
</dbReference>
<proteinExistence type="inferred from homology"/>
<dbReference type="NCBIfam" id="TIGR00326">
    <property type="entry name" value="eubact_ribD"/>
    <property type="match status" value="1"/>
</dbReference>
<dbReference type="SUPFAM" id="SSF53927">
    <property type="entry name" value="Cytidine deaminase-like"/>
    <property type="match status" value="1"/>
</dbReference>
<keyword evidence="6 12" id="KW-0686">Riboflavin biosynthesis</keyword>
<comment type="function">
    <text evidence="1 12">Converts 2,5-diamino-6-(ribosylamino)-4(3h)-pyrimidinone 5'-phosphate into 5-amino-6-(ribosylamino)-2,4(1h,3h)-pyrimidinedione 5'-phosphate.</text>
</comment>
<dbReference type="InterPro" id="IPR002125">
    <property type="entry name" value="CMP_dCMP_dom"/>
</dbReference>
<dbReference type="Proteomes" id="UP001549799">
    <property type="component" value="Unassembled WGS sequence"/>
</dbReference>
<keyword evidence="9 12" id="KW-0521">NADP</keyword>
<comment type="catalytic activity">
    <reaction evidence="12">
        <text>2,5-diamino-6-hydroxy-4-(5-phosphoribosylamino)-pyrimidine + H2O + H(+) = 5-amino-6-(5-phospho-D-ribosylamino)uracil + NH4(+)</text>
        <dbReference type="Rhea" id="RHEA:21868"/>
        <dbReference type="ChEBI" id="CHEBI:15377"/>
        <dbReference type="ChEBI" id="CHEBI:15378"/>
        <dbReference type="ChEBI" id="CHEBI:28938"/>
        <dbReference type="ChEBI" id="CHEBI:58453"/>
        <dbReference type="ChEBI" id="CHEBI:58614"/>
        <dbReference type="EC" id="3.5.4.26"/>
    </reaction>
</comment>
<dbReference type="SUPFAM" id="SSF53597">
    <property type="entry name" value="Dihydrofolate reductase-like"/>
    <property type="match status" value="1"/>
</dbReference>
<organism evidence="14 15">
    <name type="scientific">Sediminicola arcticus</name>
    <dbReference type="NCBI Taxonomy" id="1574308"/>
    <lineage>
        <taxon>Bacteria</taxon>
        <taxon>Pseudomonadati</taxon>
        <taxon>Bacteroidota</taxon>
        <taxon>Flavobacteriia</taxon>
        <taxon>Flavobacteriales</taxon>
        <taxon>Flavobacteriaceae</taxon>
        <taxon>Sediminicola</taxon>
    </lineage>
</organism>
<dbReference type="InterPro" id="IPR004794">
    <property type="entry name" value="Eubact_RibD"/>
</dbReference>
<evidence type="ECO:0000256" key="10">
    <source>
        <dbReference type="ARBA" id="ARBA00023002"/>
    </source>
</evidence>
<dbReference type="PIRSF" id="PIRSF006769">
    <property type="entry name" value="RibD"/>
    <property type="match status" value="1"/>
</dbReference>
<dbReference type="Pfam" id="PF01872">
    <property type="entry name" value="RibD_C"/>
    <property type="match status" value="1"/>
</dbReference>
<evidence type="ECO:0000259" key="13">
    <source>
        <dbReference type="PROSITE" id="PS51747"/>
    </source>
</evidence>
<evidence type="ECO:0000256" key="7">
    <source>
        <dbReference type="ARBA" id="ARBA00022723"/>
    </source>
</evidence>
<evidence type="ECO:0000256" key="4">
    <source>
        <dbReference type="ARBA" id="ARBA00005259"/>
    </source>
</evidence>
<dbReference type="GO" id="GO:0008703">
    <property type="term" value="F:5-amino-6-(5-phosphoribosylamino)uracil reductase activity"/>
    <property type="evidence" value="ECO:0007669"/>
    <property type="project" value="UniProtKB-EC"/>
</dbReference>
<dbReference type="EC" id="1.1.1.193" evidence="12"/>
<dbReference type="EMBL" id="JBEXAE010000003">
    <property type="protein sequence ID" value="MET6990341.1"/>
    <property type="molecule type" value="Genomic_DNA"/>
</dbReference>
<comment type="similarity">
    <text evidence="4 12">In the N-terminal section; belongs to the cytidine and deoxycytidylate deaminase family.</text>
</comment>
<comment type="similarity">
    <text evidence="5 12">In the C-terminal section; belongs to the HTP reductase family.</text>
</comment>
<dbReference type="PANTHER" id="PTHR38011:SF7">
    <property type="entry name" value="2,5-DIAMINO-6-RIBOSYLAMINO-4(3H)-PYRIMIDINONE 5'-PHOSPHATE REDUCTASE"/>
    <property type="match status" value="1"/>
</dbReference>
<dbReference type="InterPro" id="IPR050765">
    <property type="entry name" value="Riboflavin_Biosynth_HTPR"/>
</dbReference>
<dbReference type="Gene3D" id="3.40.140.10">
    <property type="entry name" value="Cytidine Deaminase, domain 2"/>
    <property type="match status" value="1"/>
</dbReference>
<evidence type="ECO:0000313" key="15">
    <source>
        <dbReference type="Proteomes" id="UP001549799"/>
    </source>
</evidence>
<dbReference type="GO" id="GO:0008835">
    <property type="term" value="F:diaminohydroxyphosphoribosylaminopyrimidine deaminase activity"/>
    <property type="evidence" value="ECO:0007669"/>
    <property type="project" value="UniProtKB-EC"/>
</dbReference>
<name>A0ABV2ST65_9FLAO</name>
<dbReference type="Gene3D" id="3.40.430.10">
    <property type="entry name" value="Dihydrofolate Reductase, subunit A"/>
    <property type="match status" value="1"/>
</dbReference>
<evidence type="ECO:0000256" key="6">
    <source>
        <dbReference type="ARBA" id="ARBA00022619"/>
    </source>
</evidence>
<evidence type="ECO:0000256" key="2">
    <source>
        <dbReference type="ARBA" id="ARBA00004882"/>
    </source>
</evidence>
<feature type="domain" description="CMP/dCMP-type deaminase" evidence="13">
    <location>
        <begin position="2"/>
        <end position="126"/>
    </location>
</feature>
<evidence type="ECO:0000256" key="8">
    <source>
        <dbReference type="ARBA" id="ARBA00022833"/>
    </source>
</evidence>
<keyword evidence="8 12" id="KW-0862">Zinc</keyword>
<dbReference type="InterPro" id="IPR002734">
    <property type="entry name" value="RibDG_C"/>
</dbReference>
<sequence length="350" mass="39420">MKIHEKYILRCIQVAKNGLGSTFPNPMVGSVIVYENEVIGEGFTSPYGGPHAEVNAINSVNNKTLLSKATLYVTLEPCSHYGKTPPCADLIIEHKIPKVVIGLLDPHEKVAGNGIKKLKDAGCEVLFSILEKECKEHHKRFLTFQEQKRPFIILKWAETQDGFIAPEESLRDADPTPYWITNIHSRQLVHKWRSEEQAILVGTNTILKDNPKLNVRLWTGKSPTKVIIDRNLKVGLDFHVMDGSVKTIVITQIEHSKKYVPGVNYEVIDFSKNVALQICEVLYKHNILSVIVEGGSKTIQIFLDANLWDEARIFKGTTHFTKGLKAPILNKTPVDKRTITKDTLTFFSNV</sequence>
<dbReference type="Pfam" id="PF00383">
    <property type="entry name" value="dCMP_cyt_deam_1"/>
    <property type="match status" value="1"/>
</dbReference>
<gene>
    <name evidence="14" type="primary">ribD</name>
    <name evidence="14" type="ORF">ABXZ36_06745</name>
</gene>
<evidence type="ECO:0000313" key="14">
    <source>
        <dbReference type="EMBL" id="MET6990341.1"/>
    </source>
</evidence>
<dbReference type="PANTHER" id="PTHR38011">
    <property type="entry name" value="DIHYDROFOLATE REDUCTASE FAMILY PROTEIN (AFU_ORTHOLOGUE AFUA_8G06820)"/>
    <property type="match status" value="1"/>
</dbReference>
<dbReference type="PROSITE" id="PS00903">
    <property type="entry name" value="CYT_DCMP_DEAMINASES_1"/>
    <property type="match status" value="1"/>
</dbReference>
<evidence type="ECO:0000256" key="1">
    <source>
        <dbReference type="ARBA" id="ARBA00002151"/>
    </source>
</evidence>
<dbReference type="InterPro" id="IPR016193">
    <property type="entry name" value="Cytidine_deaminase-like"/>
</dbReference>
<comment type="catalytic activity">
    <reaction evidence="12">
        <text>5-amino-6-(5-phospho-D-ribitylamino)uracil + NADP(+) = 5-amino-6-(5-phospho-D-ribosylamino)uracil + NADPH + H(+)</text>
        <dbReference type="Rhea" id="RHEA:17845"/>
        <dbReference type="ChEBI" id="CHEBI:15378"/>
        <dbReference type="ChEBI" id="CHEBI:57783"/>
        <dbReference type="ChEBI" id="CHEBI:58349"/>
        <dbReference type="ChEBI" id="CHEBI:58421"/>
        <dbReference type="ChEBI" id="CHEBI:58453"/>
        <dbReference type="EC" id="1.1.1.193"/>
    </reaction>
</comment>
<keyword evidence="11" id="KW-0511">Multifunctional enzyme</keyword>
<comment type="pathway">
    <text evidence="3 12">Cofactor biosynthesis; riboflavin biosynthesis; 5-amino-6-(D-ribitylamino)uracil from GTP: step 3/4.</text>
</comment>
<keyword evidence="15" id="KW-1185">Reference proteome</keyword>
<evidence type="ECO:0000256" key="12">
    <source>
        <dbReference type="PIRNR" id="PIRNR006769"/>
    </source>
</evidence>